<dbReference type="InterPro" id="IPR001810">
    <property type="entry name" value="F-box_dom"/>
</dbReference>
<dbReference type="EMBL" id="BX284605">
    <property type="protein sequence ID" value="CAJ43447.1"/>
    <property type="molecule type" value="Genomic_DNA"/>
</dbReference>
<gene>
    <name evidence="2 4" type="primary">fog-2</name>
    <name evidence="2" type="ORF">CELE_Y113G7B.5</name>
    <name evidence="4" type="ORF">Y113G7B.5</name>
</gene>
<dbReference type="GO" id="GO:0017148">
    <property type="term" value="P:negative regulation of translation"/>
    <property type="evidence" value="ECO:0000304"/>
    <property type="project" value="WormBase"/>
</dbReference>
<dbReference type="CTD" id="180321"/>
<dbReference type="GO" id="GO:0007283">
    <property type="term" value="P:spermatogenesis"/>
    <property type="evidence" value="ECO:0000315"/>
    <property type="project" value="UniProtKB"/>
</dbReference>
<dbReference type="GO" id="GO:2000648">
    <property type="term" value="P:positive regulation of stem cell proliferation"/>
    <property type="evidence" value="ECO:0000315"/>
    <property type="project" value="UniProtKB"/>
</dbReference>
<dbReference type="FunCoup" id="Q2YS43">
    <property type="interactions" value="1277"/>
</dbReference>
<protein>
    <submittedName>
        <fullName evidence="2">F-box domain-containing protein</fullName>
    </submittedName>
</protein>
<dbReference type="AlphaFoldDB" id="Q2YS43"/>
<dbReference type="UCSC" id="Y113G7B.5a">
    <property type="organism name" value="c. elegans"/>
</dbReference>
<dbReference type="GO" id="GO:0099636">
    <property type="term" value="P:cytoplasmic streaming"/>
    <property type="evidence" value="ECO:0000315"/>
    <property type="project" value="UniProtKB"/>
</dbReference>
<evidence type="ECO:0000313" key="4">
    <source>
        <dbReference type="WormBase" id="Y113G7B.5b"/>
    </source>
</evidence>
<evidence type="ECO:0000313" key="2">
    <source>
        <dbReference type="EMBL" id="CAJ43447.1"/>
    </source>
</evidence>
<dbReference type="Proteomes" id="UP000001940">
    <property type="component" value="Chromosome V"/>
</dbReference>
<accession>Q2YS43</accession>
<dbReference type="eggNOG" id="ENOG502TKF5">
    <property type="taxonomic scope" value="Eukaryota"/>
</dbReference>
<dbReference type="GO" id="GO:0030371">
    <property type="term" value="F:translation repressor activity"/>
    <property type="evidence" value="ECO:0000303"/>
    <property type="project" value="WormBase"/>
</dbReference>
<name>Q2YS43_CAEEL</name>
<evidence type="ECO:0000313" key="3">
    <source>
        <dbReference type="Proteomes" id="UP000001940"/>
    </source>
</evidence>
<dbReference type="PANTHER" id="PTHR23015:SF4">
    <property type="entry name" value="DUF38 DOMAIN-CONTAINING PROTEIN-RELATED"/>
    <property type="match status" value="1"/>
</dbReference>
<dbReference type="AGR" id="WB:WBGene00001482"/>
<keyword evidence="3" id="KW-1185">Reference proteome</keyword>
<dbReference type="GO" id="GO:0040021">
    <property type="term" value="P:hermaphrodite germ-line sex determination"/>
    <property type="evidence" value="ECO:0000315"/>
    <property type="project" value="WormBase"/>
</dbReference>
<proteinExistence type="evidence at protein level"/>
<dbReference type="GeneID" id="180321"/>
<comment type="interaction">
    <interactant intactId="EBI-2417735">
        <id>Q2YS43</id>
    </interactant>
    <interactant intactId="EBI-314583">
        <id>G5EDD8</id>
        <label>skr-2</label>
    </interactant>
    <organismsDiffer>false</organismsDiffer>
    <experiments>4</experiments>
</comment>
<dbReference type="GO" id="GO:2000738">
    <property type="term" value="P:positive regulation of stem cell differentiation"/>
    <property type="evidence" value="ECO:0000315"/>
    <property type="project" value="UniProtKB"/>
</dbReference>
<dbReference type="WormBase" id="Y113G7B.5b">
    <property type="protein sequence ID" value="CE39287"/>
    <property type="gene ID" value="WBGene00001482"/>
    <property type="gene designation" value="fog-2"/>
</dbReference>
<dbReference type="PANTHER" id="PTHR23015">
    <property type="entry name" value="UNCHARACTERIZED C.ELEGANS PROTEIN"/>
    <property type="match status" value="1"/>
</dbReference>
<dbReference type="Bgee" id="WBGene00001482">
    <property type="expression patterns" value="Expressed in germ line (C elegans) and 3 other cell types or tissues"/>
</dbReference>
<dbReference type="SMART" id="SM00256">
    <property type="entry name" value="FBOX"/>
    <property type="match status" value="1"/>
</dbReference>
<dbReference type="PaxDb" id="6239-Y113G7B.5b"/>
<dbReference type="InterPro" id="IPR002900">
    <property type="entry name" value="DUF38/FTH_CAE_spp"/>
</dbReference>
<dbReference type="OrthoDB" id="5793453at2759"/>
<dbReference type="STRING" id="6239.Y113G7B.5b.1"/>
<dbReference type="OMA" id="FTVENCT"/>
<evidence type="ECO:0000259" key="1">
    <source>
        <dbReference type="PROSITE" id="PS50181"/>
    </source>
</evidence>
<dbReference type="GO" id="GO:1900195">
    <property type="term" value="P:positive regulation of oocyte maturation"/>
    <property type="evidence" value="ECO:0000315"/>
    <property type="project" value="UniProtKB"/>
</dbReference>
<dbReference type="CDD" id="cd22150">
    <property type="entry name" value="F-box_CeFBXA-like"/>
    <property type="match status" value="1"/>
</dbReference>
<organism evidence="2 3">
    <name type="scientific">Caenorhabditis elegans</name>
    <dbReference type="NCBI Taxonomy" id="6239"/>
    <lineage>
        <taxon>Eukaryota</taxon>
        <taxon>Metazoa</taxon>
        <taxon>Ecdysozoa</taxon>
        <taxon>Nematoda</taxon>
        <taxon>Chromadorea</taxon>
        <taxon>Rhabditida</taxon>
        <taxon>Rhabditina</taxon>
        <taxon>Rhabditomorpha</taxon>
        <taxon>Rhabditoidea</taxon>
        <taxon>Rhabditidae</taxon>
        <taxon>Peloderinae</taxon>
        <taxon>Caenorhabditis</taxon>
    </lineage>
</organism>
<dbReference type="PhylomeDB" id="Q2YS43"/>
<dbReference type="ExpressionAtlas" id="Q2YS43">
    <property type="expression patterns" value="baseline and differential"/>
</dbReference>
<dbReference type="InterPro" id="IPR040161">
    <property type="entry name" value="FB224"/>
</dbReference>
<sequence>MSENLTDELDLMKISGPPSFSDMPMETVYKIVGKVDPYSRLAVRKVCRNLRNVIDDTDPGFKYVKVDLSRYASRLWLTNIGRGAICYSRNSNDPGCTVRRTSQSKSIEKTQLDAILDDLAVIVKNPKLRLDNFVIVSSHEASKQFVEWIRDIAQSGILLHTKKIKLDIFPLKDVFGVLSHCKPGFLEDIEFYCYDSAGKMDEIINLEQWKRAKSINIEGRVCEDIPIEHFFHFSRITIKLRKLSVSDAIKIRDDLMKSAHFEYAYIKIIEGVDPDVLRAINPNYHPYDALDPFEHGNYTFRISSDSLFDSALKIEKVSITEDDLALL</sequence>
<dbReference type="IntAct" id="Q2YS43">
    <property type="interactions" value="2"/>
</dbReference>
<evidence type="ECO:0007829" key="5">
    <source>
        <dbReference type="PeptideAtlas" id="Q2YS43"/>
    </source>
</evidence>
<dbReference type="GO" id="GO:0005737">
    <property type="term" value="C:cytoplasm"/>
    <property type="evidence" value="ECO:0000314"/>
    <property type="project" value="WormBase"/>
</dbReference>
<dbReference type="Pfam" id="PF00646">
    <property type="entry name" value="F-box"/>
    <property type="match status" value="1"/>
</dbReference>
<feature type="domain" description="F-box" evidence="1">
    <location>
        <begin position="17"/>
        <end position="64"/>
    </location>
</feature>
<dbReference type="PROSITE" id="PS50181">
    <property type="entry name" value="FBOX"/>
    <property type="match status" value="1"/>
</dbReference>
<dbReference type="InterPro" id="IPR036047">
    <property type="entry name" value="F-box-like_dom_sf"/>
</dbReference>
<reference evidence="2 3" key="1">
    <citation type="journal article" date="1998" name="Science">
        <title>Genome sequence of the nematode C. elegans: a platform for investigating biology.</title>
        <authorList>
            <consortium name="The C. elegans sequencing consortium"/>
            <person name="Sulson J.E."/>
            <person name="Waterston R."/>
        </authorList>
    </citation>
    <scope>NUCLEOTIDE SEQUENCE [LARGE SCALE GENOMIC DNA]</scope>
    <source>
        <strain evidence="2 3">Bristol N2</strain>
    </source>
</reference>
<dbReference type="Pfam" id="PF01827">
    <property type="entry name" value="FTH"/>
    <property type="match status" value="1"/>
</dbReference>
<keyword evidence="5" id="KW-1267">Proteomics identification</keyword>
<comment type="interaction">
    <interactant intactId="EBI-2417735">
        <id>Q2YS43</id>
    </interactant>
    <interactant intactId="EBI-323117">
        <id>G5ECU1</id>
        <label>skr-1</label>
    </interactant>
    <organismsDiffer>false</organismsDiffer>
    <experiments>4</experiments>
</comment>
<dbReference type="SUPFAM" id="SSF81383">
    <property type="entry name" value="F-box domain"/>
    <property type="match status" value="1"/>
</dbReference>
<dbReference type="InParanoid" id="Q2YS43"/>
<dbReference type="RefSeq" id="NP_001041187.1">
    <property type="nucleotide sequence ID" value="NM_001047722.2"/>
</dbReference>